<evidence type="ECO:0000256" key="1">
    <source>
        <dbReference type="SAM" id="Phobius"/>
    </source>
</evidence>
<keyword evidence="1" id="KW-0812">Transmembrane</keyword>
<accession>A0A0A8ZXG1</accession>
<protein>
    <submittedName>
        <fullName evidence="2">Uncharacterized protein</fullName>
    </submittedName>
</protein>
<dbReference type="EMBL" id="GBRH01255467">
    <property type="protein sequence ID" value="JAD42428.1"/>
    <property type="molecule type" value="Transcribed_RNA"/>
</dbReference>
<keyword evidence="1" id="KW-1133">Transmembrane helix</keyword>
<evidence type="ECO:0000313" key="2">
    <source>
        <dbReference type="EMBL" id="JAD42428.1"/>
    </source>
</evidence>
<reference evidence="2" key="2">
    <citation type="journal article" date="2015" name="Data Brief">
        <title>Shoot transcriptome of the giant reed, Arundo donax.</title>
        <authorList>
            <person name="Barrero R.A."/>
            <person name="Guerrero F.D."/>
            <person name="Moolhuijzen P."/>
            <person name="Goolsby J.A."/>
            <person name="Tidwell J."/>
            <person name="Bellgard S.E."/>
            <person name="Bellgard M.I."/>
        </authorList>
    </citation>
    <scope>NUCLEOTIDE SEQUENCE</scope>
    <source>
        <tissue evidence="2">Shoot tissue taken approximately 20 cm above the soil surface</tissue>
    </source>
</reference>
<feature type="transmembrane region" description="Helical" evidence="1">
    <location>
        <begin position="20"/>
        <end position="40"/>
    </location>
</feature>
<keyword evidence="1" id="KW-0472">Membrane</keyword>
<organism evidence="2">
    <name type="scientific">Arundo donax</name>
    <name type="common">Giant reed</name>
    <name type="synonym">Donax arundinaceus</name>
    <dbReference type="NCBI Taxonomy" id="35708"/>
    <lineage>
        <taxon>Eukaryota</taxon>
        <taxon>Viridiplantae</taxon>
        <taxon>Streptophyta</taxon>
        <taxon>Embryophyta</taxon>
        <taxon>Tracheophyta</taxon>
        <taxon>Spermatophyta</taxon>
        <taxon>Magnoliopsida</taxon>
        <taxon>Liliopsida</taxon>
        <taxon>Poales</taxon>
        <taxon>Poaceae</taxon>
        <taxon>PACMAD clade</taxon>
        <taxon>Arundinoideae</taxon>
        <taxon>Arundineae</taxon>
        <taxon>Arundo</taxon>
    </lineage>
</organism>
<name>A0A0A8ZXG1_ARUDO</name>
<reference evidence="2" key="1">
    <citation type="submission" date="2014-09" db="EMBL/GenBank/DDBJ databases">
        <authorList>
            <person name="Magalhaes I.L.F."/>
            <person name="Oliveira U."/>
            <person name="Santos F.R."/>
            <person name="Vidigal T.H.D.A."/>
            <person name="Brescovit A.D."/>
            <person name="Santos A.J."/>
        </authorList>
    </citation>
    <scope>NUCLEOTIDE SEQUENCE</scope>
    <source>
        <tissue evidence="2">Shoot tissue taken approximately 20 cm above the soil surface</tissue>
    </source>
</reference>
<proteinExistence type="predicted"/>
<dbReference type="AlphaFoldDB" id="A0A0A8ZXG1"/>
<sequence length="41" mass="4812">MTYSTKFEQSLSLKLDCHYALYTMYYICISVFLLGILVCVH</sequence>